<proteinExistence type="predicted"/>
<evidence type="ECO:0000313" key="3">
    <source>
        <dbReference type="EMBL" id="MDT1060927.1"/>
    </source>
</evidence>
<evidence type="ECO:0000313" key="4">
    <source>
        <dbReference type="Proteomes" id="UP001251085"/>
    </source>
</evidence>
<organism evidence="3 4">
    <name type="scientific">Paracoccus broussonetiae</name>
    <dbReference type="NCBI Taxonomy" id="3075834"/>
    <lineage>
        <taxon>Bacteria</taxon>
        <taxon>Pseudomonadati</taxon>
        <taxon>Pseudomonadota</taxon>
        <taxon>Alphaproteobacteria</taxon>
        <taxon>Rhodobacterales</taxon>
        <taxon>Paracoccaceae</taxon>
        <taxon>Paracoccus</taxon>
    </lineage>
</organism>
<dbReference type="Proteomes" id="UP001251085">
    <property type="component" value="Unassembled WGS sequence"/>
</dbReference>
<feature type="compositionally biased region" description="Basic and acidic residues" evidence="1">
    <location>
        <begin position="66"/>
        <end position="128"/>
    </location>
</feature>
<evidence type="ECO:0008006" key="5">
    <source>
        <dbReference type="Google" id="ProtNLM"/>
    </source>
</evidence>
<keyword evidence="2" id="KW-0732">Signal</keyword>
<accession>A0ABU3E9M2</accession>
<reference evidence="4" key="1">
    <citation type="submission" date="2023-07" db="EMBL/GenBank/DDBJ databases">
        <title>Characterization of two Paracoccaceae strains isolated from Phycosphere and proposal of Xinfangfangia lacusdiani sp. nov.</title>
        <authorList>
            <person name="Deng Y."/>
            <person name="Zhang Y.Q."/>
        </authorList>
    </citation>
    <scope>NUCLEOTIDE SEQUENCE [LARGE SCALE GENOMIC DNA]</scope>
    <source>
        <strain evidence="4">CPCC 101403</strain>
    </source>
</reference>
<feature type="chain" id="PRO_5047061366" description="RcnB family protein" evidence="2">
    <location>
        <begin position="24"/>
        <end position="181"/>
    </location>
</feature>
<dbReference type="EMBL" id="JAVRQI010000002">
    <property type="protein sequence ID" value="MDT1060927.1"/>
    <property type="molecule type" value="Genomic_DNA"/>
</dbReference>
<sequence>MRRFLMMTAIAATTLGGTQFAQADQRPGAPTPVCHQDKKKCPEAPHREPGRNDQKKHKDQKPAPQGDRRDGHARPGDDRRLPPAGVREGRDDGRHHPRPGEPERRADRGPDRRIFEPGRDQHHLRVGDSGRGGEIYKPGRHSTLRKAPHGTEYRVIRDQLVLVDKKDKRIVDVIGPTSRLR</sequence>
<dbReference type="RefSeq" id="WP_311758033.1">
    <property type="nucleotide sequence ID" value="NZ_JAVRQI010000002.1"/>
</dbReference>
<comment type="caution">
    <text evidence="3">The sequence shown here is derived from an EMBL/GenBank/DDBJ whole genome shotgun (WGS) entry which is preliminary data.</text>
</comment>
<protein>
    <recommendedName>
        <fullName evidence="5">RcnB family protein</fullName>
    </recommendedName>
</protein>
<evidence type="ECO:0000256" key="1">
    <source>
        <dbReference type="SAM" id="MobiDB-lite"/>
    </source>
</evidence>
<feature type="signal peptide" evidence="2">
    <location>
        <begin position="1"/>
        <end position="23"/>
    </location>
</feature>
<gene>
    <name evidence="3" type="ORF">RM190_03590</name>
</gene>
<name>A0ABU3E9M2_9RHOB</name>
<keyword evidence="4" id="KW-1185">Reference proteome</keyword>
<feature type="region of interest" description="Disordered" evidence="1">
    <location>
        <begin position="18"/>
        <end position="149"/>
    </location>
</feature>
<feature type="compositionally biased region" description="Basic residues" evidence="1">
    <location>
        <begin position="138"/>
        <end position="148"/>
    </location>
</feature>
<evidence type="ECO:0000256" key="2">
    <source>
        <dbReference type="SAM" id="SignalP"/>
    </source>
</evidence>
<feature type="compositionally biased region" description="Basic and acidic residues" evidence="1">
    <location>
        <begin position="35"/>
        <end position="53"/>
    </location>
</feature>